<dbReference type="OMA" id="FNSCLHR"/>
<name>Q5AR18_EMENI</name>
<reference evidence="2" key="2">
    <citation type="journal article" date="2009" name="Fungal Genet. Biol.">
        <title>The 2008 update of the Aspergillus nidulans genome annotation: a community effort.</title>
        <authorList>
            <person name="Wortman J.R."/>
            <person name="Gilsenan J.M."/>
            <person name="Joardar V."/>
            <person name="Deegan J."/>
            <person name="Clutterbuck J."/>
            <person name="Andersen M.R."/>
            <person name="Archer D."/>
            <person name="Bencina M."/>
            <person name="Braus G."/>
            <person name="Coutinho P."/>
            <person name="von Dohren H."/>
            <person name="Doonan J."/>
            <person name="Driessen A.J."/>
            <person name="Durek P."/>
            <person name="Espeso E."/>
            <person name="Fekete E."/>
            <person name="Flipphi M."/>
            <person name="Estrada C.G."/>
            <person name="Geysens S."/>
            <person name="Goldman G."/>
            <person name="de Groot P.W."/>
            <person name="Hansen K."/>
            <person name="Harris S.D."/>
            <person name="Heinekamp T."/>
            <person name="Helmstaedt K."/>
            <person name="Henrissat B."/>
            <person name="Hofmann G."/>
            <person name="Homan T."/>
            <person name="Horio T."/>
            <person name="Horiuchi H."/>
            <person name="James S."/>
            <person name="Jones M."/>
            <person name="Karaffa L."/>
            <person name="Karanyi Z."/>
            <person name="Kato M."/>
            <person name="Keller N."/>
            <person name="Kelly D.E."/>
            <person name="Kiel J.A."/>
            <person name="Kim J.M."/>
            <person name="van der Klei I.J."/>
            <person name="Klis F.M."/>
            <person name="Kovalchuk A."/>
            <person name="Krasevec N."/>
            <person name="Kubicek C.P."/>
            <person name="Liu B."/>
            <person name="Maccabe A."/>
            <person name="Meyer V."/>
            <person name="Mirabito P."/>
            <person name="Miskei M."/>
            <person name="Mos M."/>
            <person name="Mullins J."/>
            <person name="Nelson D.R."/>
            <person name="Nielsen J."/>
            <person name="Oakley B.R."/>
            <person name="Osmani S.A."/>
            <person name="Pakula T."/>
            <person name="Paszewski A."/>
            <person name="Paulsen I."/>
            <person name="Pilsyk S."/>
            <person name="Pocsi I."/>
            <person name="Punt P.J."/>
            <person name="Ram A.F."/>
            <person name="Ren Q."/>
            <person name="Robellet X."/>
            <person name="Robson G."/>
            <person name="Seiboth B."/>
            <person name="van Solingen P."/>
            <person name="Specht T."/>
            <person name="Sun J."/>
            <person name="Taheri-Talesh N."/>
            <person name="Takeshita N."/>
            <person name="Ussery D."/>
            <person name="vanKuyk P.A."/>
            <person name="Visser H."/>
            <person name="van de Vondervoort P.J."/>
            <person name="de Vries R.P."/>
            <person name="Walton J."/>
            <person name="Xiang X."/>
            <person name="Xiong Y."/>
            <person name="Zeng A.P."/>
            <person name="Brandt B.W."/>
            <person name="Cornell M.J."/>
            <person name="van den Hondel C.A."/>
            <person name="Visser J."/>
            <person name="Oliver S.G."/>
            <person name="Turner G."/>
        </authorList>
    </citation>
    <scope>GENOME REANNOTATION</scope>
    <source>
        <strain evidence="2">FGSC A4 / ATCC 38163 / CBS 112.46 / NRRL 194 / M139</strain>
    </source>
</reference>
<dbReference type="InParanoid" id="Q5AR18"/>
<dbReference type="HOGENOM" id="CLU_015641_1_0_1"/>
<proteinExistence type="predicted"/>
<dbReference type="KEGG" id="ani:ANIA_09262"/>
<dbReference type="RefSeq" id="XP_682531.1">
    <property type="nucleotide sequence ID" value="XM_677439.1"/>
</dbReference>
<protein>
    <recommendedName>
        <fullName evidence="3">Heterokaryon incompatibility domain-containing protein</fullName>
    </recommendedName>
</protein>
<dbReference type="EMBL" id="BN001308">
    <property type="protein sequence ID" value="CBF87275.1"/>
    <property type="molecule type" value="Genomic_DNA"/>
</dbReference>
<evidence type="ECO:0000313" key="1">
    <source>
        <dbReference type="EMBL" id="CBF87275.1"/>
    </source>
</evidence>
<keyword evidence="2" id="KW-1185">Reference proteome</keyword>
<sequence length="792" mass="90034">MHTSEEIKAAMEKWCRDAFAFVDPGSGHDLNSHLAQLDAHLSTLLVCNFQTYKQDMGEAAIVDNACALLGRLPSNPPELPYQYDGRKAQDAQEKDKQELWPAAYFVENSKETAEDPEESNNWGRRYDWASLQVLSRPNTNTIRLVLFKVMDRADPQGCPSGYSETLGSLLDIVTGLLGESSTEEEAKAWFVLQAFLWAAWQHTIMIHLWYDAKRQMYNYKFYNHNDIVAHQIPAVMPPREIIERSRPNYMCKWAFELLRSDLSCVTQDFRKFFEIYEEHFGGRGPRCNLLPPGHEANIAQPRRICDGKAPGNCERFESESVQIQGAHDFGCPGPGPDSPCHFLVWDEASYLNTRGARAVSIEDTDDTHIRYTPVTRDTMAVSHVWSHGQGGRPETGFNSCLHRRYVTLARFLGCTSYWMDTPCVPTDRTLRSECLGQINANFESSKVTLLVDRDIMEIDIHPRTLAAEEAILAALVVCDWNVRAWTLLEGMRGRVRLHLLCKNNHVISLADVLNDVLSNSCLSLVSLCLAVQHYIPIPEPPGGIDLDPVSIEQATCLLNHRHATKDRDVPMIWALVAGSPKVIKASEEFWLSKVGKFLNTGNLISSAPRIPGRRGIGWAPARPNLLPPNATTEEKRYPAYDGQNSVPGKITAEGFEAEWLAVILRRRGMGLPAWMFSIYRFPRESEWDEYYHVYNKGGSDRIDLKMRQRIGALIAPLFQRFRYVAFLLPLLRYKGTNGAVIPPQPFQYQGEAEGPVMVVVGSNNQKEWEWQFLYEWKEEQLPEFWQTQLLLV</sequence>
<organism evidence="1 2">
    <name type="scientific">Emericella nidulans (strain FGSC A4 / ATCC 38163 / CBS 112.46 / NRRL 194 / M139)</name>
    <name type="common">Aspergillus nidulans</name>
    <dbReference type="NCBI Taxonomy" id="227321"/>
    <lineage>
        <taxon>Eukaryota</taxon>
        <taxon>Fungi</taxon>
        <taxon>Dikarya</taxon>
        <taxon>Ascomycota</taxon>
        <taxon>Pezizomycotina</taxon>
        <taxon>Eurotiomycetes</taxon>
        <taxon>Eurotiomycetidae</taxon>
        <taxon>Eurotiales</taxon>
        <taxon>Aspergillaceae</taxon>
        <taxon>Aspergillus</taxon>
        <taxon>Aspergillus subgen. Nidulantes</taxon>
    </lineage>
</organism>
<dbReference type="eggNOG" id="ENOG502SK6F">
    <property type="taxonomic scope" value="Eukaryota"/>
</dbReference>
<dbReference type="Proteomes" id="UP000000560">
    <property type="component" value="Chromosome VIII"/>
</dbReference>
<dbReference type="PANTHER" id="PTHR39596:SF4">
    <property type="entry name" value="HET DOMAIN PROTEIN (AFU_ORTHOLOGUE AFUA_3G03140)-RELATED"/>
    <property type="match status" value="1"/>
</dbReference>
<accession>C8VQA3</accession>
<gene>
    <name evidence="1" type="ORF">ANIA_09262</name>
</gene>
<evidence type="ECO:0000313" key="2">
    <source>
        <dbReference type="Proteomes" id="UP000000560"/>
    </source>
</evidence>
<evidence type="ECO:0008006" key="3">
    <source>
        <dbReference type="Google" id="ProtNLM"/>
    </source>
</evidence>
<dbReference type="OrthoDB" id="2426273at2759"/>
<accession>Q5AR18</accession>
<dbReference type="GeneID" id="2867873"/>
<dbReference type="PANTHER" id="PTHR39596">
    <property type="match status" value="1"/>
</dbReference>
<dbReference type="AlphaFoldDB" id="Q5AR18"/>
<reference evidence="2" key="1">
    <citation type="journal article" date="2005" name="Nature">
        <title>Sequencing of Aspergillus nidulans and comparative analysis with A. fumigatus and A. oryzae.</title>
        <authorList>
            <person name="Galagan J.E."/>
            <person name="Calvo S.E."/>
            <person name="Cuomo C."/>
            <person name="Ma L.J."/>
            <person name="Wortman J.R."/>
            <person name="Batzoglou S."/>
            <person name="Lee S.I."/>
            <person name="Basturkmen M."/>
            <person name="Spevak C.C."/>
            <person name="Clutterbuck J."/>
            <person name="Kapitonov V."/>
            <person name="Jurka J."/>
            <person name="Scazzocchio C."/>
            <person name="Farman M."/>
            <person name="Butler J."/>
            <person name="Purcell S."/>
            <person name="Harris S."/>
            <person name="Braus G.H."/>
            <person name="Draht O."/>
            <person name="Busch S."/>
            <person name="D'Enfert C."/>
            <person name="Bouchier C."/>
            <person name="Goldman G.H."/>
            <person name="Bell-Pedersen D."/>
            <person name="Griffiths-Jones S."/>
            <person name="Doonan J.H."/>
            <person name="Yu J."/>
            <person name="Vienken K."/>
            <person name="Pain A."/>
            <person name="Freitag M."/>
            <person name="Selker E.U."/>
            <person name="Archer D.B."/>
            <person name="Penalva M.A."/>
            <person name="Oakley B.R."/>
            <person name="Momany M."/>
            <person name="Tanaka T."/>
            <person name="Kumagai T."/>
            <person name="Asai K."/>
            <person name="Machida M."/>
            <person name="Nierman W.C."/>
            <person name="Denning D.W."/>
            <person name="Caddick M."/>
            <person name="Hynes M."/>
            <person name="Paoletti M."/>
            <person name="Fischer R."/>
            <person name="Miller B."/>
            <person name="Dyer P."/>
            <person name="Sachs M.S."/>
            <person name="Osmani S.A."/>
            <person name="Birren B.W."/>
        </authorList>
    </citation>
    <scope>NUCLEOTIDE SEQUENCE [LARGE SCALE GENOMIC DNA]</scope>
    <source>
        <strain evidence="2">FGSC A4 / ATCC 38163 / CBS 112.46 / NRRL 194 / M139</strain>
    </source>
</reference>